<dbReference type="InterPro" id="IPR012336">
    <property type="entry name" value="Thioredoxin-like_fold"/>
</dbReference>
<dbReference type="RefSeq" id="WP_083029860.1">
    <property type="nucleotide sequence ID" value="NZ_AP022618.1"/>
</dbReference>
<evidence type="ECO:0000313" key="7">
    <source>
        <dbReference type="Proteomes" id="UP000192801"/>
    </source>
</evidence>
<gene>
    <name evidence="6" type="ORF">BST26_06060</name>
</gene>
<dbReference type="PANTHER" id="PTHR13887">
    <property type="entry name" value="GLUTATHIONE S-TRANSFERASE KAPPA"/>
    <property type="match status" value="1"/>
</dbReference>
<dbReference type="InterPro" id="IPR036249">
    <property type="entry name" value="Thioredoxin-like_sf"/>
</dbReference>
<evidence type="ECO:0000313" key="6">
    <source>
        <dbReference type="EMBL" id="ORA72188.1"/>
    </source>
</evidence>
<comment type="similarity">
    <text evidence="1">Belongs to the thioredoxin family. DsbA subfamily.</text>
</comment>
<keyword evidence="4" id="KW-1015">Disulfide bond</keyword>
<dbReference type="SUPFAM" id="SSF52833">
    <property type="entry name" value="Thioredoxin-like"/>
    <property type="match status" value="1"/>
</dbReference>
<evidence type="ECO:0000256" key="5">
    <source>
        <dbReference type="ARBA" id="ARBA00023284"/>
    </source>
</evidence>
<dbReference type="AlphaFoldDB" id="A0A1X0DIJ3"/>
<name>A0A1X0DIJ3_9MYCO</name>
<keyword evidence="5" id="KW-0676">Redox-active center</keyword>
<dbReference type="EMBL" id="MVHS01000009">
    <property type="protein sequence ID" value="ORA72188.1"/>
    <property type="molecule type" value="Genomic_DNA"/>
</dbReference>
<dbReference type="STRING" id="444597.BST26_06060"/>
<evidence type="ECO:0000256" key="2">
    <source>
        <dbReference type="ARBA" id="ARBA00022729"/>
    </source>
</evidence>
<protein>
    <submittedName>
        <fullName evidence="6">Uncharacterized protein</fullName>
    </submittedName>
</protein>
<dbReference type="Proteomes" id="UP000192801">
    <property type="component" value="Unassembled WGS sequence"/>
</dbReference>
<sequence length="264" mass="27956">MAKTPKRPATYDLKAADRRRDLMVKVGLTAVVIIFAVAMVFVILHNKDKAAEKASGDAAATAAELAIRAAKPDVLTAPGSTEPKAVLSLYEDFQCPHCGLFEKNYQGTIDKLIDNGVVAVDYYPVSILGGYSTRASNAAYCVADADKSPTKDVFRRFHSALFANQPAEGDPNAPDNDRLIEFARQAGVAGEVPGCIKSGKFNAKATGAAKRLGIKGTPTVRLNGKDVDFTDSVGNFITTDAFVGKIREVVGDAPGLAALNKPKP</sequence>
<keyword evidence="3" id="KW-0560">Oxidoreductase</keyword>
<dbReference type="GO" id="GO:0016491">
    <property type="term" value="F:oxidoreductase activity"/>
    <property type="evidence" value="ECO:0007669"/>
    <property type="project" value="UniProtKB-KW"/>
</dbReference>
<accession>A0A1X0DIJ3</accession>
<dbReference type="PANTHER" id="PTHR13887:SF14">
    <property type="entry name" value="DISULFIDE BOND FORMATION PROTEIN D"/>
    <property type="match status" value="1"/>
</dbReference>
<dbReference type="OrthoDB" id="117402at2"/>
<evidence type="ECO:0000256" key="4">
    <source>
        <dbReference type="ARBA" id="ARBA00023157"/>
    </source>
</evidence>
<keyword evidence="2" id="KW-0732">Signal</keyword>
<dbReference type="Pfam" id="PF13462">
    <property type="entry name" value="Thioredoxin_4"/>
    <property type="match status" value="1"/>
</dbReference>
<evidence type="ECO:0000256" key="1">
    <source>
        <dbReference type="ARBA" id="ARBA00005791"/>
    </source>
</evidence>
<keyword evidence="7" id="KW-1185">Reference proteome</keyword>
<dbReference type="Gene3D" id="3.40.30.10">
    <property type="entry name" value="Glutaredoxin"/>
    <property type="match status" value="1"/>
</dbReference>
<evidence type="ECO:0000256" key="3">
    <source>
        <dbReference type="ARBA" id="ARBA00023002"/>
    </source>
</evidence>
<organism evidence="6 7">
    <name type="scientific">Mycolicibacterium insubricum</name>
    <dbReference type="NCBI Taxonomy" id="444597"/>
    <lineage>
        <taxon>Bacteria</taxon>
        <taxon>Bacillati</taxon>
        <taxon>Actinomycetota</taxon>
        <taxon>Actinomycetes</taxon>
        <taxon>Mycobacteriales</taxon>
        <taxon>Mycobacteriaceae</taxon>
        <taxon>Mycolicibacterium</taxon>
    </lineage>
</organism>
<comment type="caution">
    <text evidence="6">The sequence shown here is derived from an EMBL/GenBank/DDBJ whole genome shotgun (WGS) entry which is preliminary data.</text>
</comment>
<proteinExistence type="inferred from homology"/>
<reference evidence="6 7" key="1">
    <citation type="submission" date="2016-12" db="EMBL/GenBank/DDBJ databases">
        <title>The new phylogeny of genus Mycobacterium.</title>
        <authorList>
            <person name="Tortoli E."/>
            <person name="Trovato A."/>
            <person name="Cirillo D.M."/>
        </authorList>
    </citation>
    <scope>NUCLEOTIDE SEQUENCE [LARGE SCALE GENOMIC DNA]</scope>
    <source>
        <strain evidence="6 7">DSM 45130</strain>
    </source>
</reference>